<protein>
    <recommendedName>
        <fullName evidence="1">Zinc finger CHC2-type domain-containing protein</fullName>
    </recommendedName>
</protein>
<dbReference type="Pfam" id="PF01807">
    <property type="entry name" value="Zn_ribbon_DnaG"/>
    <property type="match status" value="1"/>
</dbReference>
<comment type="caution">
    <text evidence="2">The sequence shown here is derived from an EMBL/GenBank/DDBJ whole genome shotgun (WGS) entry which is preliminary data.</text>
</comment>
<organism evidence="2 3">
    <name type="scientific">Flavobacterium nitrogenifigens</name>
    <dbReference type="NCBI Taxonomy" id="1617283"/>
    <lineage>
        <taxon>Bacteria</taxon>
        <taxon>Pseudomonadati</taxon>
        <taxon>Bacteroidota</taxon>
        <taxon>Flavobacteriia</taxon>
        <taxon>Flavobacteriales</taxon>
        <taxon>Flavobacteriaceae</taxon>
        <taxon>Flavobacterium</taxon>
    </lineage>
</organism>
<feature type="domain" description="Zinc finger CHC2-type" evidence="1">
    <location>
        <begin position="33"/>
        <end position="87"/>
    </location>
</feature>
<dbReference type="SMART" id="SM00400">
    <property type="entry name" value="ZnF_CHCC"/>
    <property type="match status" value="1"/>
</dbReference>
<gene>
    <name evidence="2" type="ORF">HNP37_001222</name>
</gene>
<dbReference type="EMBL" id="JACHLD010000001">
    <property type="protein sequence ID" value="MBB4801183.1"/>
    <property type="molecule type" value="Genomic_DNA"/>
</dbReference>
<dbReference type="GO" id="GO:0008270">
    <property type="term" value="F:zinc ion binding"/>
    <property type="evidence" value="ECO:0007669"/>
    <property type="project" value="InterPro"/>
</dbReference>
<dbReference type="SUPFAM" id="SSF57783">
    <property type="entry name" value="Zinc beta-ribbon"/>
    <property type="match status" value="1"/>
</dbReference>
<dbReference type="InterPro" id="IPR002694">
    <property type="entry name" value="Znf_CHC2"/>
</dbReference>
<evidence type="ECO:0000313" key="3">
    <source>
        <dbReference type="Proteomes" id="UP000561681"/>
    </source>
</evidence>
<proteinExistence type="predicted"/>
<accession>A0A7W7N616</accession>
<dbReference type="RefSeq" id="WP_246453293.1">
    <property type="nucleotide sequence ID" value="NZ_JACHLD010000001.1"/>
</dbReference>
<evidence type="ECO:0000313" key="2">
    <source>
        <dbReference type="EMBL" id="MBB4801183.1"/>
    </source>
</evidence>
<dbReference type="Gene3D" id="3.40.1360.10">
    <property type="match status" value="1"/>
</dbReference>
<dbReference type="AlphaFoldDB" id="A0A7W7N616"/>
<name>A0A7W7N616_9FLAO</name>
<dbReference type="GO" id="GO:0006260">
    <property type="term" value="P:DNA replication"/>
    <property type="evidence" value="ECO:0007669"/>
    <property type="project" value="InterPro"/>
</dbReference>
<dbReference type="InterPro" id="IPR036977">
    <property type="entry name" value="DNA_primase_Znf_CHC2"/>
</dbReference>
<evidence type="ECO:0000259" key="1">
    <source>
        <dbReference type="SMART" id="SM00400"/>
    </source>
</evidence>
<dbReference type="GO" id="GO:0003677">
    <property type="term" value="F:DNA binding"/>
    <property type="evidence" value="ECO:0007669"/>
    <property type="project" value="InterPro"/>
</dbReference>
<dbReference type="GO" id="GO:0003899">
    <property type="term" value="F:DNA-directed RNA polymerase activity"/>
    <property type="evidence" value="ECO:0007669"/>
    <property type="project" value="InterPro"/>
</dbReference>
<dbReference type="Gene3D" id="3.90.580.10">
    <property type="entry name" value="Zinc finger, CHC2-type domain"/>
    <property type="match status" value="1"/>
</dbReference>
<dbReference type="Proteomes" id="UP000561681">
    <property type="component" value="Unassembled WGS sequence"/>
</dbReference>
<sequence length="310" mass="35637">MEKFNCKIANQIDLVNYLKVLGHEPSKIKNQDYWFLSPLRNEKTPSFKVNQKLNVWYDHGLGKGGNIIDFGIEYFRCTVSEFLQLLNRSGISSSAGLSFKKDDVQPAGHEMTPGNKDNHLDKIVIADVRELADSLLTDYLASRSISQVVAMRHCREVEFCLNNRKHIAVGFPNNSGGFELRNEHFKGSSSPKDVTFISSDAETLNVFEGFFDFLSYKMLNQNKDGLETNFLILNSLSFFNKSLPIMEKHQKVNLYLDRDPSGIKLTAEAQHRNPSRYIDQSFLYQNRKDLNEWLKTKEQVKRGHAFKRSL</sequence>
<dbReference type="Pfam" id="PF13155">
    <property type="entry name" value="Toprim_2"/>
    <property type="match status" value="1"/>
</dbReference>
<keyword evidence="3" id="KW-1185">Reference proteome</keyword>
<reference evidence="2 3" key="1">
    <citation type="submission" date="2020-08" db="EMBL/GenBank/DDBJ databases">
        <title>Functional genomics of gut bacteria from endangered species of beetles.</title>
        <authorList>
            <person name="Carlos-Shanley C."/>
        </authorList>
    </citation>
    <scope>NUCLEOTIDE SEQUENCE [LARGE SCALE GENOMIC DNA]</scope>
    <source>
        <strain evidence="2 3">S00142</strain>
    </source>
</reference>